<feature type="compositionally biased region" description="Polar residues" evidence="1">
    <location>
        <begin position="302"/>
        <end position="320"/>
    </location>
</feature>
<dbReference type="AlphaFoldDB" id="A0A1V1NQ64"/>
<dbReference type="InterPro" id="IPR004155">
    <property type="entry name" value="PBS_lyase_HEAT"/>
</dbReference>
<feature type="region of interest" description="Disordered" evidence="1">
    <location>
        <begin position="276"/>
        <end position="320"/>
    </location>
</feature>
<dbReference type="EMBL" id="ATBP01003705">
    <property type="protein sequence ID" value="ETR64731.1"/>
    <property type="molecule type" value="Genomic_DNA"/>
</dbReference>
<dbReference type="GO" id="GO:0016829">
    <property type="term" value="F:lyase activity"/>
    <property type="evidence" value="ECO:0007669"/>
    <property type="project" value="UniProtKB-KW"/>
</dbReference>
<dbReference type="SMART" id="SM00567">
    <property type="entry name" value="EZ_HEAT"/>
    <property type="match status" value="3"/>
</dbReference>
<dbReference type="Pfam" id="PF13646">
    <property type="entry name" value="HEAT_2"/>
    <property type="match status" value="2"/>
</dbReference>
<accession>A0A1V1NQ64</accession>
<name>A0A1V1NQ64_9BACT</name>
<dbReference type="PANTHER" id="PTHR12697">
    <property type="entry name" value="PBS LYASE HEAT-LIKE PROTEIN"/>
    <property type="match status" value="1"/>
</dbReference>
<dbReference type="Gene3D" id="1.25.10.10">
    <property type="entry name" value="Leucine-rich Repeat Variant"/>
    <property type="match status" value="2"/>
</dbReference>
<proteinExistence type="predicted"/>
<organism evidence="2 3">
    <name type="scientific">Candidatus Magnetoglobus multicellularis str. Araruama</name>
    <dbReference type="NCBI Taxonomy" id="890399"/>
    <lineage>
        <taxon>Bacteria</taxon>
        <taxon>Pseudomonadati</taxon>
        <taxon>Thermodesulfobacteriota</taxon>
        <taxon>Desulfobacteria</taxon>
        <taxon>Desulfobacterales</taxon>
        <taxon>Desulfobacteraceae</taxon>
        <taxon>Candidatus Magnetoglobus</taxon>
    </lineage>
</organism>
<keyword evidence="2" id="KW-0456">Lyase</keyword>
<dbReference type="SUPFAM" id="SSF48371">
    <property type="entry name" value="ARM repeat"/>
    <property type="match status" value="1"/>
</dbReference>
<dbReference type="PANTHER" id="PTHR12697:SF5">
    <property type="entry name" value="DEOXYHYPUSINE HYDROXYLASE"/>
    <property type="match status" value="1"/>
</dbReference>
<gene>
    <name evidence="2" type="ORF">OMM_15481</name>
</gene>
<dbReference type="Proteomes" id="UP000189670">
    <property type="component" value="Unassembled WGS sequence"/>
</dbReference>
<evidence type="ECO:0000256" key="1">
    <source>
        <dbReference type="SAM" id="MobiDB-lite"/>
    </source>
</evidence>
<evidence type="ECO:0000313" key="3">
    <source>
        <dbReference type="Proteomes" id="UP000189670"/>
    </source>
</evidence>
<comment type="caution">
    <text evidence="2">The sequence shown here is derived from an EMBL/GenBank/DDBJ whole genome shotgun (WGS) entry which is preliminary data.</text>
</comment>
<protein>
    <submittedName>
        <fullName evidence="2">PBS lyase HEAT domain-containing protein repeat-containing protein</fullName>
    </submittedName>
</protein>
<dbReference type="InterPro" id="IPR016024">
    <property type="entry name" value="ARM-type_fold"/>
</dbReference>
<reference evidence="3" key="1">
    <citation type="submission" date="2012-11" db="EMBL/GenBank/DDBJ databases">
        <authorList>
            <person name="Lucero-Rivera Y.E."/>
            <person name="Tovar-Ramirez D."/>
        </authorList>
    </citation>
    <scope>NUCLEOTIDE SEQUENCE [LARGE SCALE GENOMIC DNA]</scope>
    <source>
        <strain evidence="3">Araruama</strain>
    </source>
</reference>
<sequence length="320" mass="35749">MERVARARMARARIEKEKQEKATPLDTPQTIRNRSLRTAITASLKTARFKAQSERAKFETVANDLMDPESEIRMLAAAEMAKIGNLAAVPILIAAANDPDPYLVAETLNSLIVMGDSRALNVLKEKITDPHYRVRIAALRGLYKMADNDLIKMASIEAIKDDHPEVRKTAITFIGWKDFSEGVPPLVQSLNDDDEGVKKAAIASLANIRDKAAVMPLIKILSDNSLEVREKALSAIQMIVGEEISFDAQLTGDALSEAQKNLKQWWQQRRISVAQEEPDLESLDIDRPPIDTPPQKLEPSEKSQTQKQQHNSLNQNLNRK</sequence>
<dbReference type="InterPro" id="IPR011989">
    <property type="entry name" value="ARM-like"/>
</dbReference>
<evidence type="ECO:0000313" key="2">
    <source>
        <dbReference type="EMBL" id="ETR64731.1"/>
    </source>
</evidence>
<dbReference type="GO" id="GO:0016491">
    <property type="term" value="F:oxidoreductase activity"/>
    <property type="evidence" value="ECO:0007669"/>
    <property type="project" value="TreeGrafter"/>
</dbReference>